<sequence>MNIDNLMDNIRSFFLEQYKGMNKDSSFISFEPIGTVIDPLDFAADNEDLSKIKATEQLSILGDRLSQIDEVYVPNTNRLSSSYETLIASAAFTDAKINAPDISPYMARFSESKSSALQKFQEAKKASIQTPEGSYLPVYSTPQNWYDTKGAFWLEKNFSVTEDKPTPTPSGDPVKKRIPIVWKNKIVIDQNLVKRISDISVKKKLNISPNVLKQITTVNESVTKPNDNTILNVKPIFNIKPNITPTTPIAKPTPTTNINTTRIPIKPLDIKNEPIKLDTIKLFKSKNFLTNVKLADRIKLTNVLAESETSNPVVTKGFSMSFKYSLIYLNRPWFDTSLFAYSKMWYCLTLKENFFSNGQNNETNQGLMKCIPTAMILIKDLKIKAAWSDDDKKNAENSMALGIFNIEDNNIVQNELSNPGMQVIGWVCDVLPRLPEISDPNFI</sequence>
<gene>
    <name evidence="1" type="ORF">DI598_17505</name>
</gene>
<evidence type="ECO:0000313" key="2">
    <source>
        <dbReference type="Proteomes" id="UP000249645"/>
    </source>
</evidence>
<organism evidence="1 2">
    <name type="scientific">Pseudopedobacter saltans</name>
    <dbReference type="NCBI Taxonomy" id="151895"/>
    <lineage>
        <taxon>Bacteria</taxon>
        <taxon>Pseudomonadati</taxon>
        <taxon>Bacteroidota</taxon>
        <taxon>Sphingobacteriia</taxon>
        <taxon>Sphingobacteriales</taxon>
        <taxon>Sphingobacteriaceae</taxon>
        <taxon>Pseudopedobacter</taxon>
    </lineage>
</organism>
<protein>
    <submittedName>
        <fullName evidence="1">Uncharacterized protein</fullName>
    </submittedName>
</protein>
<reference evidence="1 2" key="1">
    <citation type="submission" date="2017-11" db="EMBL/GenBank/DDBJ databases">
        <title>Infants hospitalized years apart are colonized by the same room-sourced microbial strains.</title>
        <authorList>
            <person name="Brooks B."/>
            <person name="Olm M.R."/>
            <person name="Firek B.A."/>
            <person name="Baker R."/>
            <person name="Thomas B.C."/>
            <person name="Morowitz M.J."/>
            <person name="Banfield J.F."/>
        </authorList>
    </citation>
    <scope>NUCLEOTIDE SEQUENCE [LARGE SCALE GENOMIC DNA]</scope>
    <source>
        <strain evidence="1">S2_009_000_R2_76</strain>
    </source>
</reference>
<dbReference type="EMBL" id="QFOI01000466">
    <property type="protein sequence ID" value="PZP41983.1"/>
    <property type="molecule type" value="Genomic_DNA"/>
</dbReference>
<name>A0A2W5EHG8_9SPHI</name>
<proteinExistence type="predicted"/>
<dbReference type="AlphaFoldDB" id="A0A2W5EHG8"/>
<comment type="caution">
    <text evidence="1">The sequence shown here is derived from an EMBL/GenBank/DDBJ whole genome shotgun (WGS) entry which is preliminary data.</text>
</comment>
<accession>A0A2W5EHG8</accession>
<evidence type="ECO:0000313" key="1">
    <source>
        <dbReference type="EMBL" id="PZP41983.1"/>
    </source>
</evidence>
<dbReference type="Proteomes" id="UP000249645">
    <property type="component" value="Unassembled WGS sequence"/>
</dbReference>